<comment type="caution">
    <text evidence="1">The sequence shown here is derived from an EMBL/GenBank/DDBJ whole genome shotgun (WGS) entry which is preliminary data.</text>
</comment>
<evidence type="ECO:0000313" key="2">
    <source>
        <dbReference type="Proteomes" id="UP000486297"/>
    </source>
</evidence>
<dbReference type="SUPFAM" id="SSF54001">
    <property type="entry name" value="Cysteine proteinases"/>
    <property type="match status" value="1"/>
</dbReference>
<dbReference type="EMBL" id="WJXO01000001">
    <property type="protein sequence ID" value="MRN37209.1"/>
    <property type="molecule type" value="Genomic_DNA"/>
</dbReference>
<protein>
    <submittedName>
        <fullName evidence="1">Uncharacterized protein</fullName>
    </submittedName>
</protein>
<dbReference type="InterPro" id="IPR038765">
    <property type="entry name" value="Papain-like_cys_pep_sf"/>
</dbReference>
<accession>A0A5Q3S082</accession>
<keyword evidence="2" id="KW-1185">Reference proteome</keyword>
<name>A0A5Q3S082_9NEIS</name>
<dbReference type="AlphaFoldDB" id="A0A5Q3S082"/>
<dbReference type="Gene3D" id="3.90.1720.10">
    <property type="entry name" value="endopeptidase domain like (from Nostoc punctiforme)"/>
    <property type="match status" value="1"/>
</dbReference>
<reference evidence="1" key="1">
    <citation type="journal article" name="Emerg. Infect. Dis.">
        <title>Two cases of a newly characterized neisseria species.</title>
        <authorList>
            <person name="Mustapha M."/>
            <person name="Lemos A.P.S."/>
            <person name="Harrison L.H."/>
            <person name="Vantyne D."/>
            <person name="Sacchi C.T."/>
        </authorList>
    </citation>
    <scope>NUCLEOTIDE SEQUENCE</scope>
    <source>
        <strain evidence="1">N.95.16</strain>
    </source>
</reference>
<dbReference type="Proteomes" id="UP000486297">
    <property type="component" value="Unassembled WGS sequence"/>
</dbReference>
<sequence length="151" mass="16786">MAKVYLALYKGRKSGRSPKALAMRFADWVIRKATRGIYSHCEIAVALGGGVFECYSASLRDGGVRCKVMRLPESKWDLVELPAADVLTAQLQMIWLMTQGKSYDVLGSLGVVLRVGNRPDKWFCSEWCAHVLGLAEPWRLSPNDLAVKTNP</sequence>
<organism evidence="1 2">
    <name type="scientific">Neisseria brasiliensis</name>
    <dbReference type="NCBI Taxonomy" id="2666100"/>
    <lineage>
        <taxon>Bacteria</taxon>
        <taxon>Pseudomonadati</taxon>
        <taxon>Pseudomonadota</taxon>
        <taxon>Betaproteobacteria</taxon>
        <taxon>Neisseriales</taxon>
        <taxon>Neisseriaceae</taxon>
        <taxon>Neisseria</taxon>
    </lineage>
</organism>
<evidence type="ECO:0000313" key="1">
    <source>
        <dbReference type="EMBL" id="MRN37209.1"/>
    </source>
</evidence>
<dbReference type="RefSeq" id="WP_095502339.1">
    <property type="nucleotide sequence ID" value="NZ_CP046027.1"/>
</dbReference>
<proteinExistence type="predicted"/>
<gene>
    <name evidence="1" type="ORF">GJU80_01475</name>
</gene>